<dbReference type="OrthoDB" id="207084at2759"/>
<name>A0A7K4SEX4_COLPI</name>
<gene>
    <name evidence="1" type="primary">Nemf</name>
    <name evidence="1" type="ORF">COLPIC_R14403</name>
</gene>
<feature type="non-terminal residue" evidence="1">
    <location>
        <position position="52"/>
    </location>
</feature>
<evidence type="ECO:0000313" key="1">
    <source>
        <dbReference type="EMBL" id="NWQ84375.1"/>
    </source>
</evidence>
<protein>
    <submittedName>
        <fullName evidence="1">NEMF factor</fullName>
    </submittedName>
</protein>
<dbReference type="EMBL" id="VYZG01005150">
    <property type="protein sequence ID" value="NWQ84375.1"/>
    <property type="molecule type" value="Genomic_DNA"/>
</dbReference>
<comment type="caution">
    <text evidence="1">The sequence shown here is derived from an EMBL/GenBank/DDBJ whole genome shotgun (WGS) entry which is preliminary data.</text>
</comment>
<feature type="non-terminal residue" evidence="1">
    <location>
        <position position="1"/>
    </location>
</feature>
<sequence>AAKIALHNFMQSKEATAREKDLFRSVKDTDLSRNIPGKVKVSAPHLLNRKKK</sequence>
<dbReference type="Proteomes" id="UP000530263">
    <property type="component" value="Unassembled WGS sequence"/>
</dbReference>
<dbReference type="AlphaFoldDB" id="A0A7K4SEX4"/>
<reference evidence="1 2" key="1">
    <citation type="submission" date="2019-09" db="EMBL/GenBank/DDBJ databases">
        <title>Bird 10,000 Genomes (B10K) Project - Family phase.</title>
        <authorList>
            <person name="Zhang G."/>
        </authorList>
    </citation>
    <scope>NUCLEOTIDE SEQUENCE [LARGE SCALE GENOMIC DNA]</scope>
    <source>
        <strain evidence="1">B10K-DU-021-26</strain>
        <tissue evidence="1">Mixed tissue sample</tissue>
    </source>
</reference>
<evidence type="ECO:0000313" key="2">
    <source>
        <dbReference type="Proteomes" id="UP000530263"/>
    </source>
</evidence>
<accession>A0A7K4SEX4</accession>
<keyword evidence="2" id="KW-1185">Reference proteome</keyword>
<organism evidence="1 2">
    <name type="scientific">Columbina picui</name>
    <name type="common">Picui ground-dove</name>
    <dbReference type="NCBI Taxonomy" id="115618"/>
    <lineage>
        <taxon>Eukaryota</taxon>
        <taxon>Metazoa</taxon>
        <taxon>Chordata</taxon>
        <taxon>Craniata</taxon>
        <taxon>Vertebrata</taxon>
        <taxon>Euteleostomi</taxon>
        <taxon>Archelosauria</taxon>
        <taxon>Archosauria</taxon>
        <taxon>Dinosauria</taxon>
        <taxon>Saurischia</taxon>
        <taxon>Theropoda</taxon>
        <taxon>Coelurosauria</taxon>
        <taxon>Aves</taxon>
        <taxon>Neognathae</taxon>
        <taxon>Neoaves</taxon>
        <taxon>Columbimorphae</taxon>
        <taxon>Columbiformes</taxon>
        <taxon>Columbidae</taxon>
        <taxon>Columbina</taxon>
    </lineage>
</organism>
<proteinExistence type="predicted"/>